<dbReference type="InterPro" id="IPR007627">
    <property type="entry name" value="RNA_pol_sigma70_r2"/>
</dbReference>
<organism evidence="8 9">
    <name type="scientific">Paenibacillus oenotherae</name>
    <dbReference type="NCBI Taxonomy" id="1435645"/>
    <lineage>
        <taxon>Bacteria</taxon>
        <taxon>Bacillati</taxon>
        <taxon>Bacillota</taxon>
        <taxon>Bacilli</taxon>
        <taxon>Bacillales</taxon>
        <taxon>Paenibacillaceae</taxon>
        <taxon>Paenibacillus</taxon>
    </lineage>
</organism>
<dbReference type="InterPro" id="IPR039425">
    <property type="entry name" value="RNA_pol_sigma-70-like"/>
</dbReference>
<evidence type="ECO:0000313" key="8">
    <source>
        <dbReference type="EMBL" id="MBW7477441.1"/>
    </source>
</evidence>
<dbReference type="InterPro" id="IPR036388">
    <property type="entry name" value="WH-like_DNA-bd_sf"/>
</dbReference>
<dbReference type="PANTHER" id="PTHR43133:SF8">
    <property type="entry name" value="RNA POLYMERASE SIGMA FACTOR HI_1459-RELATED"/>
    <property type="match status" value="1"/>
</dbReference>
<dbReference type="InterPro" id="IPR013249">
    <property type="entry name" value="RNA_pol_sigma70_r4_t2"/>
</dbReference>
<evidence type="ECO:0000256" key="3">
    <source>
        <dbReference type="ARBA" id="ARBA00023082"/>
    </source>
</evidence>
<keyword evidence="4" id="KW-0238">DNA-binding</keyword>
<proteinExistence type="inferred from homology"/>
<dbReference type="Pfam" id="PF04542">
    <property type="entry name" value="Sigma70_r2"/>
    <property type="match status" value="1"/>
</dbReference>
<dbReference type="InterPro" id="IPR014284">
    <property type="entry name" value="RNA_pol_sigma-70_dom"/>
</dbReference>
<dbReference type="PANTHER" id="PTHR43133">
    <property type="entry name" value="RNA POLYMERASE ECF-TYPE SIGMA FACTO"/>
    <property type="match status" value="1"/>
</dbReference>
<dbReference type="RefSeq" id="WP_219874699.1">
    <property type="nucleotide sequence ID" value="NZ_JAHZIJ010000025.1"/>
</dbReference>
<keyword evidence="5" id="KW-0804">Transcription</keyword>
<keyword evidence="3" id="KW-0731">Sigma factor</keyword>
<comment type="similarity">
    <text evidence="1">Belongs to the sigma-70 factor family. ECF subfamily.</text>
</comment>
<gene>
    <name evidence="8" type="ORF">K0T92_22235</name>
</gene>
<keyword evidence="2" id="KW-0805">Transcription regulation</keyword>
<feature type="domain" description="RNA polymerase sigma-70 region 2" evidence="6">
    <location>
        <begin position="16"/>
        <end position="76"/>
    </location>
</feature>
<evidence type="ECO:0000256" key="1">
    <source>
        <dbReference type="ARBA" id="ARBA00010641"/>
    </source>
</evidence>
<feature type="domain" description="RNA polymerase sigma factor 70 region 4 type 2" evidence="7">
    <location>
        <begin position="113"/>
        <end position="155"/>
    </location>
</feature>
<name>A0ABS7DCR5_9BACL</name>
<dbReference type="Pfam" id="PF08281">
    <property type="entry name" value="Sigma70_r4_2"/>
    <property type="match status" value="1"/>
</dbReference>
<accession>A0ABS7DCR5</accession>
<evidence type="ECO:0000256" key="5">
    <source>
        <dbReference type="ARBA" id="ARBA00023163"/>
    </source>
</evidence>
<keyword evidence="9" id="KW-1185">Reference proteome</keyword>
<reference evidence="8 9" key="1">
    <citation type="submission" date="2021-07" db="EMBL/GenBank/DDBJ databases">
        <title>Paenibacillus radiodurans sp. nov., isolated from the southeastern edge of Tengger Desert.</title>
        <authorList>
            <person name="Zhang G."/>
        </authorList>
    </citation>
    <scope>NUCLEOTIDE SEQUENCE [LARGE SCALE GENOMIC DNA]</scope>
    <source>
        <strain evidence="8 9">DT7-4</strain>
    </source>
</reference>
<dbReference type="SUPFAM" id="SSF88659">
    <property type="entry name" value="Sigma3 and sigma4 domains of RNA polymerase sigma factors"/>
    <property type="match status" value="1"/>
</dbReference>
<evidence type="ECO:0000313" key="9">
    <source>
        <dbReference type="Proteomes" id="UP000812277"/>
    </source>
</evidence>
<dbReference type="SUPFAM" id="SSF88946">
    <property type="entry name" value="Sigma2 domain of RNA polymerase sigma factors"/>
    <property type="match status" value="1"/>
</dbReference>
<dbReference type="NCBIfam" id="TIGR02937">
    <property type="entry name" value="sigma70-ECF"/>
    <property type="match status" value="1"/>
</dbReference>
<dbReference type="Gene3D" id="1.10.1740.10">
    <property type="match status" value="1"/>
</dbReference>
<dbReference type="Proteomes" id="UP000812277">
    <property type="component" value="Unassembled WGS sequence"/>
</dbReference>
<evidence type="ECO:0000259" key="7">
    <source>
        <dbReference type="Pfam" id="PF08281"/>
    </source>
</evidence>
<dbReference type="EMBL" id="JAHZIJ010000025">
    <property type="protein sequence ID" value="MBW7477441.1"/>
    <property type="molecule type" value="Genomic_DNA"/>
</dbReference>
<dbReference type="InterPro" id="IPR013324">
    <property type="entry name" value="RNA_pol_sigma_r3/r4-like"/>
</dbReference>
<evidence type="ECO:0000256" key="2">
    <source>
        <dbReference type="ARBA" id="ARBA00023015"/>
    </source>
</evidence>
<protein>
    <submittedName>
        <fullName evidence="8">RNA polymerase sigma factor</fullName>
    </submittedName>
</protein>
<evidence type="ECO:0000256" key="4">
    <source>
        <dbReference type="ARBA" id="ARBA00023125"/>
    </source>
</evidence>
<dbReference type="Gene3D" id="1.10.10.10">
    <property type="entry name" value="Winged helix-like DNA-binding domain superfamily/Winged helix DNA-binding domain"/>
    <property type="match status" value="1"/>
</dbReference>
<sequence>MRKLTGFEAKIAPYTAELRVYCLRLARNHWDAEDLYQEVMMRVFQYYRNSGDIRQARPLLYRVARNLRIDQYRRSRMQSNCVSLEERSDPGACLADACPEYVAVRSLVEWTAEHLTKREMCMLFLFAVFRYTYREIAEELGCTLSAVRMVLHRSKLVLRSSANTGGSAIKTDVRGKVVDFWTKALLHQTPSSRQNVSI</sequence>
<comment type="caution">
    <text evidence="8">The sequence shown here is derived from an EMBL/GenBank/DDBJ whole genome shotgun (WGS) entry which is preliminary data.</text>
</comment>
<dbReference type="InterPro" id="IPR013325">
    <property type="entry name" value="RNA_pol_sigma_r2"/>
</dbReference>
<evidence type="ECO:0000259" key="6">
    <source>
        <dbReference type="Pfam" id="PF04542"/>
    </source>
</evidence>